<evidence type="ECO:0000256" key="1">
    <source>
        <dbReference type="SAM" id="Phobius"/>
    </source>
</evidence>
<sequence length="321" mass="33338">MLKLAHVWWLAAIILGAAAFFDARHRRWANATFWAIMTVVFAGGDAILAAHQAGNRLPTQIVGAAVVVLALIAGTGIMPRASTANVDAATSQAARLGHRLFGPALLIPAVTALVYIVAKYVPPLGPLLVETKQASLVALAVGCSVALVAATMITRSAPTQALRESSRLLDALSWAVVLPMLLAALGAVFAATGVGDAVASLVGMIIPTDSRVACLVAYALGMIVFTVIMGNAFAAFPVMAGGIGLPLLVKQHGADPAVIGSLGMLTGYCGTLLTPMAANFNIVPAVLLELKSQYGVIREQWPTAIVLAFVNTVLMYFLAFR</sequence>
<feature type="transmembrane region" description="Helical" evidence="1">
    <location>
        <begin position="31"/>
        <end position="51"/>
    </location>
</feature>
<feature type="transmembrane region" description="Helical" evidence="1">
    <location>
        <begin position="100"/>
        <end position="121"/>
    </location>
</feature>
<feature type="transmembrane region" description="Helical" evidence="1">
    <location>
        <begin position="300"/>
        <end position="320"/>
    </location>
</feature>
<dbReference type="Proteomes" id="UP001139971">
    <property type="component" value="Unassembled WGS sequence"/>
</dbReference>
<keyword evidence="1" id="KW-1133">Transmembrane helix</keyword>
<protein>
    <submittedName>
        <fullName evidence="2">DUF979 domain-containing protein</fullName>
    </submittedName>
</protein>
<keyword evidence="3" id="KW-1185">Reference proteome</keyword>
<proteinExistence type="predicted"/>
<feature type="transmembrane region" description="Helical" evidence="1">
    <location>
        <begin position="174"/>
        <end position="195"/>
    </location>
</feature>
<feature type="transmembrane region" description="Helical" evidence="1">
    <location>
        <begin position="257"/>
        <end position="280"/>
    </location>
</feature>
<feature type="transmembrane region" description="Helical" evidence="1">
    <location>
        <begin position="6"/>
        <end position="24"/>
    </location>
</feature>
<gene>
    <name evidence="2" type="ORF">OD750_006275</name>
</gene>
<accession>A0A9X4BG34</accession>
<dbReference type="Pfam" id="PF06166">
    <property type="entry name" value="DUF979"/>
    <property type="match status" value="1"/>
</dbReference>
<feature type="transmembrane region" description="Helical" evidence="1">
    <location>
        <begin position="215"/>
        <end position="245"/>
    </location>
</feature>
<comment type="caution">
    <text evidence="2">The sequence shown here is derived from an EMBL/GenBank/DDBJ whole genome shotgun (WGS) entry which is preliminary data.</text>
</comment>
<feature type="transmembrane region" description="Helical" evidence="1">
    <location>
        <begin position="133"/>
        <end position="153"/>
    </location>
</feature>
<dbReference type="RefSeq" id="WP_263543402.1">
    <property type="nucleotide sequence ID" value="NZ_JAOVZO020000003.1"/>
</dbReference>
<dbReference type="InterPro" id="IPR009323">
    <property type="entry name" value="DUF979"/>
</dbReference>
<reference evidence="2" key="1">
    <citation type="submission" date="2023-02" db="EMBL/GenBank/DDBJ databases">
        <title>Tahibacter soli sp. nov. isolated from soil.</title>
        <authorList>
            <person name="Baek J.H."/>
            <person name="Lee J.K."/>
            <person name="Choi D.G."/>
            <person name="Jeon C.O."/>
        </authorList>
    </citation>
    <scope>NUCLEOTIDE SEQUENCE</scope>
    <source>
        <strain evidence="2">BL</strain>
    </source>
</reference>
<keyword evidence="1" id="KW-0472">Membrane</keyword>
<name>A0A9X4BG34_9GAMM</name>
<feature type="transmembrane region" description="Helical" evidence="1">
    <location>
        <begin position="57"/>
        <end position="79"/>
    </location>
</feature>
<organism evidence="2 3">
    <name type="scientific">Tahibacter soli</name>
    <dbReference type="NCBI Taxonomy" id="2983605"/>
    <lineage>
        <taxon>Bacteria</taxon>
        <taxon>Pseudomonadati</taxon>
        <taxon>Pseudomonadota</taxon>
        <taxon>Gammaproteobacteria</taxon>
        <taxon>Lysobacterales</taxon>
        <taxon>Rhodanobacteraceae</taxon>
        <taxon>Tahibacter</taxon>
    </lineage>
</organism>
<dbReference type="AlphaFoldDB" id="A0A9X4BG34"/>
<evidence type="ECO:0000313" key="3">
    <source>
        <dbReference type="Proteomes" id="UP001139971"/>
    </source>
</evidence>
<evidence type="ECO:0000313" key="2">
    <source>
        <dbReference type="EMBL" id="MDC8012150.1"/>
    </source>
</evidence>
<dbReference type="EMBL" id="JAOVZO020000003">
    <property type="protein sequence ID" value="MDC8012150.1"/>
    <property type="molecule type" value="Genomic_DNA"/>
</dbReference>
<keyword evidence="1" id="KW-0812">Transmembrane</keyword>